<dbReference type="PROSITE" id="PS51819">
    <property type="entry name" value="VOC"/>
    <property type="match status" value="1"/>
</dbReference>
<dbReference type="PANTHER" id="PTHR35006">
    <property type="entry name" value="GLYOXALASE FAMILY PROTEIN (AFU_ORTHOLOGUE AFUA_5G14830)"/>
    <property type="match status" value="1"/>
</dbReference>
<dbReference type="CDD" id="cd07262">
    <property type="entry name" value="VOC_like"/>
    <property type="match status" value="1"/>
</dbReference>
<gene>
    <name evidence="2" type="ORF">D3P04_03565</name>
</gene>
<reference evidence="3" key="1">
    <citation type="submission" date="2018-09" db="EMBL/GenBank/DDBJ databases">
        <title>Acidovorax cavernicola nov. sp. isolated from Gruta de las Maravillas (Aracena, Spain).</title>
        <authorList>
            <person name="Jurado V."/>
            <person name="Gutierrez-Patricio S."/>
            <person name="Gonzalez-Pimentel J.L."/>
            <person name="Miller A.Z."/>
            <person name="Laiz L."/>
            <person name="Saiz-Jimenez C."/>
        </authorList>
    </citation>
    <scope>NUCLEOTIDE SEQUENCE [LARGE SCALE GENOMIC DNA]</scope>
    <source>
        <strain evidence="3">1011MAR3C25</strain>
    </source>
</reference>
<dbReference type="Gene3D" id="3.10.180.10">
    <property type="entry name" value="2,3-Dihydroxybiphenyl 1,2-Dioxygenase, domain 1"/>
    <property type="match status" value="1"/>
</dbReference>
<comment type="caution">
    <text evidence="2">The sequence shown here is derived from an EMBL/GenBank/DDBJ whole genome shotgun (WGS) entry which is preliminary data.</text>
</comment>
<dbReference type="RefSeq" id="WP_119746020.1">
    <property type="nucleotide sequence ID" value="NZ_QZCG01000002.1"/>
</dbReference>
<evidence type="ECO:0000313" key="3">
    <source>
        <dbReference type="Proteomes" id="UP000284202"/>
    </source>
</evidence>
<dbReference type="AlphaFoldDB" id="A0A418T4D2"/>
<dbReference type="InterPro" id="IPR037523">
    <property type="entry name" value="VOC_core"/>
</dbReference>
<dbReference type="SUPFAM" id="SSF54593">
    <property type="entry name" value="Glyoxalase/Bleomycin resistance protein/Dihydroxybiphenyl dioxygenase"/>
    <property type="match status" value="1"/>
</dbReference>
<proteinExistence type="predicted"/>
<dbReference type="OrthoDB" id="9807407at2"/>
<dbReference type="Pfam" id="PF00903">
    <property type="entry name" value="Glyoxalase"/>
    <property type="match status" value="1"/>
</dbReference>
<sequence length="136" mass="14859">MLDHLCITVSDLAQSKRFYARALAPLGYRMTIDRAEGVGFGVAAGALRSRDPDGEFWIAPGTPRPELVHFAFAAKTHADVDAFHAEAVAAGGEDNGAPGLRVRYHPHYYAAFILDPDRYNIEAVCHDAARHSDSKH</sequence>
<evidence type="ECO:0000259" key="1">
    <source>
        <dbReference type="PROSITE" id="PS51819"/>
    </source>
</evidence>
<dbReference type="EMBL" id="QZCG01000002">
    <property type="protein sequence ID" value="RJE88007.1"/>
    <property type="molecule type" value="Genomic_DNA"/>
</dbReference>
<evidence type="ECO:0000313" key="2">
    <source>
        <dbReference type="EMBL" id="RJE88007.1"/>
    </source>
</evidence>
<accession>A0A418T4D2</accession>
<dbReference type="InterPro" id="IPR004360">
    <property type="entry name" value="Glyas_Fos-R_dOase_dom"/>
</dbReference>
<dbReference type="Proteomes" id="UP000284202">
    <property type="component" value="Unassembled WGS sequence"/>
</dbReference>
<keyword evidence="3" id="KW-1185">Reference proteome</keyword>
<organism evidence="2 3">
    <name type="scientific">Paracoccus onubensis</name>
    <dbReference type="NCBI Taxonomy" id="1675788"/>
    <lineage>
        <taxon>Bacteria</taxon>
        <taxon>Pseudomonadati</taxon>
        <taxon>Pseudomonadota</taxon>
        <taxon>Alphaproteobacteria</taxon>
        <taxon>Rhodobacterales</taxon>
        <taxon>Paracoccaceae</taxon>
        <taxon>Paracoccus</taxon>
    </lineage>
</organism>
<dbReference type="InterPro" id="IPR029068">
    <property type="entry name" value="Glyas_Bleomycin-R_OHBP_Dase"/>
</dbReference>
<protein>
    <submittedName>
        <fullName evidence="2">VOC family protein</fullName>
    </submittedName>
</protein>
<feature type="domain" description="VOC" evidence="1">
    <location>
        <begin position="1"/>
        <end position="126"/>
    </location>
</feature>
<name>A0A418T4D2_9RHOB</name>
<dbReference type="PANTHER" id="PTHR35006:SF2">
    <property type="entry name" value="GLYOXALASE FAMILY PROTEIN (AFU_ORTHOLOGUE AFUA_5G14830)"/>
    <property type="match status" value="1"/>
</dbReference>